<feature type="transmembrane region" description="Helical" evidence="6">
    <location>
        <begin position="278"/>
        <end position="296"/>
    </location>
</feature>
<dbReference type="NCBIfam" id="NF037997">
    <property type="entry name" value="Na_Pi_symport"/>
    <property type="match status" value="1"/>
</dbReference>
<dbReference type="Pfam" id="PF02690">
    <property type="entry name" value="Na_Pi_cotrans"/>
    <property type="match status" value="2"/>
</dbReference>
<gene>
    <name evidence="7" type="ORF">EV213_111136</name>
</gene>
<dbReference type="AlphaFoldDB" id="A0A4R6U186"/>
<keyword evidence="5 6" id="KW-0472">Membrane</keyword>
<dbReference type="RefSeq" id="WP_166639313.1">
    <property type="nucleotide sequence ID" value="NZ_SNYJ01000011.1"/>
</dbReference>
<feature type="transmembrane region" description="Helical" evidence="6">
    <location>
        <begin position="6"/>
        <end position="29"/>
    </location>
</feature>
<dbReference type="PANTHER" id="PTHR10010">
    <property type="entry name" value="SOLUTE CARRIER FAMILY 34 SODIUM PHOSPHATE , MEMBER 2-RELATED"/>
    <property type="match status" value="1"/>
</dbReference>
<evidence type="ECO:0000256" key="5">
    <source>
        <dbReference type="ARBA" id="ARBA00023136"/>
    </source>
</evidence>
<dbReference type="GO" id="GO:0044341">
    <property type="term" value="P:sodium-dependent phosphate transport"/>
    <property type="evidence" value="ECO:0007669"/>
    <property type="project" value="InterPro"/>
</dbReference>
<keyword evidence="4 6" id="KW-1133">Transmembrane helix</keyword>
<keyword evidence="2" id="KW-1003">Cell membrane</keyword>
<accession>A0A4R6U186</accession>
<feature type="transmembrane region" description="Helical" evidence="6">
    <location>
        <begin position="232"/>
        <end position="258"/>
    </location>
</feature>
<evidence type="ECO:0000313" key="8">
    <source>
        <dbReference type="Proteomes" id="UP000295632"/>
    </source>
</evidence>
<evidence type="ECO:0000256" key="1">
    <source>
        <dbReference type="ARBA" id="ARBA00004651"/>
    </source>
</evidence>
<reference evidence="7 8" key="1">
    <citation type="submission" date="2019-03" db="EMBL/GenBank/DDBJ databases">
        <title>Genomic Encyclopedia of Type Strains, Phase IV (KMG-IV): sequencing the most valuable type-strain genomes for metagenomic binning, comparative biology and taxonomic classification.</title>
        <authorList>
            <person name="Goeker M."/>
        </authorList>
    </citation>
    <scope>NUCLEOTIDE SEQUENCE [LARGE SCALE GENOMIC DNA]</scope>
    <source>
        <strain evidence="7 8">DSM 28697</strain>
    </source>
</reference>
<comment type="caution">
    <text evidence="7">The sequence shown here is derived from an EMBL/GenBank/DDBJ whole genome shotgun (WGS) entry which is preliminary data.</text>
</comment>
<organism evidence="7 8">
    <name type="scientific">Aureibacillus halotolerans</name>
    <dbReference type="NCBI Taxonomy" id="1508390"/>
    <lineage>
        <taxon>Bacteria</taxon>
        <taxon>Bacillati</taxon>
        <taxon>Bacillota</taxon>
        <taxon>Bacilli</taxon>
        <taxon>Bacillales</taxon>
        <taxon>Bacillaceae</taxon>
        <taxon>Aureibacillus</taxon>
    </lineage>
</organism>
<feature type="transmembrane region" description="Helical" evidence="6">
    <location>
        <begin position="49"/>
        <end position="74"/>
    </location>
</feature>
<evidence type="ECO:0000256" key="4">
    <source>
        <dbReference type="ARBA" id="ARBA00022989"/>
    </source>
</evidence>
<sequence length="303" mass="32448">MNPLLITFAVYISIFLFGMTLMRTGLLYLGKERANVWIEAATSQPWKSLLIGTAASAILQSSSAVLIMTVALVAAKQLRFTSAVGIVLGANIGTTLTLEILAFHIDVIAIPLVIIGALCLFTGKKKWMFAGTLTFGLGCMLIAMHGFESLSGAMIGFVNRVLETTNATEWQSFLVGNLFTIIIQSSSGALAIVMTMLEQNALLMTLALAFMLGSNVGTCATAFLASIGAGKAAFYVALSHLAVNLLGTLLFYPLLPWFSEWTQMLSNHPAQQLAHASVIYNIVTSVVCLPLLLPLAKRIEKAL</sequence>
<feature type="transmembrane region" description="Helical" evidence="6">
    <location>
        <begin position="105"/>
        <end position="123"/>
    </location>
</feature>
<keyword evidence="8" id="KW-1185">Reference proteome</keyword>
<proteinExistence type="predicted"/>
<evidence type="ECO:0000256" key="2">
    <source>
        <dbReference type="ARBA" id="ARBA00022475"/>
    </source>
</evidence>
<evidence type="ECO:0000256" key="3">
    <source>
        <dbReference type="ARBA" id="ARBA00022692"/>
    </source>
</evidence>
<dbReference type="PANTHER" id="PTHR10010:SF46">
    <property type="entry name" value="SODIUM-DEPENDENT PHOSPHATE TRANSPORT PROTEIN 2B"/>
    <property type="match status" value="1"/>
</dbReference>
<evidence type="ECO:0000313" key="7">
    <source>
        <dbReference type="EMBL" id="TDQ38055.1"/>
    </source>
</evidence>
<dbReference type="EMBL" id="SNYJ01000011">
    <property type="protein sequence ID" value="TDQ38055.1"/>
    <property type="molecule type" value="Genomic_DNA"/>
</dbReference>
<feature type="transmembrane region" description="Helical" evidence="6">
    <location>
        <begin position="174"/>
        <end position="197"/>
    </location>
</feature>
<dbReference type="InterPro" id="IPR003841">
    <property type="entry name" value="Na/Pi_transpt"/>
</dbReference>
<dbReference type="Proteomes" id="UP000295632">
    <property type="component" value="Unassembled WGS sequence"/>
</dbReference>
<dbReference type="GO" id="GO:0005886">
    <property type="term" value="C:plasma membrane"/>
    <property type="evidence" value="ECO:0007669"/>
    <property type="project" value="UniProtKB-SubCell"/>
</dbReference>
<feature type="transmembrane region" description="Helical" evidence="6">
    <location>
        <begin position="203"/>
        <end position="225"/>
    </location>
</feature>
<dbReference type="GO" id="GO:0005436">
    <property type="term" value="F:sodium:phosphate symporter activity"/>
    <property type="evidence" value="ECO:0007669"/>
    <property type="project" value="InterPro"/>
</dbReference>
<evidence type="ECO:0000256" key="6">
    <source>
        <dbReference type="SAM" id="Phobius"/>
    </source>
</evidence>
<comment type="subcellular location">
    <subcellularLocation>
        <location evidence="1">Cell membrane</location>
        <topology evidence="1">Multi-pass membrane protein</topology>
    </subcellularLocation>
</comment>
<name>A0A4R6U186_9BACI</name>
<keyword evidence="3 6" id="KW-0812">Transmembrane</keyword>
<protein>
    <submittedName>
        <fullName evidence="7">Phosphate:Na+ symporter</fullName>
    </submittedName>
</protein>